<gene>
    <name evidence="1" type="ORF">FHS89_001554</name>
</gene>
<evidence type="ECO:0000313" key="2">
    <source>
        <dbReference type="Proteomes" id="UP000553766"/>
    </source>
</evidence>
<organism evidence="1 2">
    <name type="scientific">Rubricella aquisinus</name>
    <dbReference type="NCBI Taxonomy" id="2028108"/>
    <lineage>
        <taxon>Bacteria</taxon>
        <taxon>Pseudomonadati</taxon>
        <taxon>Pseudomonadota</taxon>
        <taxon>Alphaproteobacteria</taxon>
        <taxon>Rhodobacterales</taxon>
        <taxon>Paracoccaceae</taxon>
        <taxon>Rubricella</taxon>
    </lineage>
</organism>
<dbReference type="InterPro" id="IPR036412">
    <property type="entry name" value="HAD-like_sf"/>
</dbReference>
<evidence type="ECO:0000313" key="1">
    <source>
        <dbReference type="EMBL" id="MBB5515542.1"/>
    </source>
</evidence>
<dbReference type="Proteomes" id="UP000553766">
    <property type="component" value="Unassembled WGS sequence"/>
</dbReference>
<protein>
    <recommendedName>
        <fullName evidence="3">HAD family hydrolase</fullName>
    </recommendedName>
</protein>
<dbReference type="RefSeq" id="WP_184010273.1">
    <property type="nucleotide sequence ID" value="NZ_JACIJS010000004.1"/>
</dbReference>
<sequence length="216" mass="23736">MLNDQIRPQLETLSLEPGKPLLVVDADEVLVYFLRDFRHYVGAQGWDLRLTEYSLEAALHHRSQGHVGDRATALALIDAYFQERTAGMEAITGAARALSHLSDQAQIVVLTNLPHHAKSMREQNLRAHGIPYPVLTNHGGKGPVLHHLAERVGAPVAFVDDSPSQVRSARKHAPTVATHHFVGCDEARAVIPAPEDTPYLAETWEALVPHLEVALS</sequence>
<evidence type="ECO:0008006" key="3">
    <source>
        <dbReference type="Google" id="ProtNLM"/>
    </source>
</evidence>
<accession>A0A840WPH3</accession>
<dbReference type="EMBL" id="JACIJS010000004">
    <property type="protein sequence ID" value="MBB5515542.1"/>
    <property type="molecule type" value="Genomic_DNA"/>
</dbReference>
<keyword evidence="2" id="KW-1185">Reference proteome</keyword>
<dbReference type="AlphaFoldDB" id="A0A840WPH3"/>
<dbReference type="SUPFAM" id="SSF56784">
    <property type="entry name" value="HAD-like"/>
    <property type="match status" value="1"/>
</dbReference>
<reference evidence="1 2" key="1">
    <citation type="submission" date="2020-08" db="EMBL/GenBank/DDBJ databases">
        <title>Genomic Encyclopedia of Type Strains, Phase IV (KMG-IV): sequencing the most valuable type-strain genomes for metagenomic binning, comparative biology and taxonomic classification.</title>
        <authorList>
            <person name="Goeker M."/>
        </authorList>
    </citation>
    <scope>NUCLEOTIDE SEQUENCE [LARGE SCALE GENOMIC DNA]</scope>
    <source>
        <strain evidence="1 2">DSM 103377</strain>
    </source>
</reference>
<comment type="caution">
    <text evidence="1">The sequence shown here is derived from an EMBL/GenBank/DDBJ whole genome shotgun (WGS) entry which is preliminary data.</text>
</comment>
<name>A0A840WPH3_9RHOB</name>
<proteinExistence type="predicted"/>